<keyword evidence="1" id="KW-1133">Transmembrane helix</keyword>
<keyword evidence="1" id="KW-0472">Membrane</keyword>
<gene>
    <name evidence="2" type="ORF">MED217_02610</name>
</gene>
<comment type="caution">
    <text evidence="2">The sequence shown here is derived from an EMBL/GenBank/DDBJ whole genome shotgun (WGS) entry which is preliminary data.</text>
</comment>
<dbReference type="EMBL" id="AANC01000003">
    <property type="protein sequence ID" value="EAQ50006.1"/>
    <property type="molecule type" value="Genomic_DNA"/>
</dbReference>
<dbReference type="STRING" id="398720.MED217_02610"/>
<proteinExistence type="predicted"/>
<evidence type="ECO:0000256" key="1">
    <source>
        <dbReference type="SAM" id="Phobius"/>
    </source>
</evidence>
<feature type="transmembrane region" description="Helical" evidence="1">
    <location>
        <begin position="21"/>
        <end position="43"/>
    </location>
</feature>
<organism evidence="2 3">
    <name type="scientific">Leeuwenhoekiella blandensis (strain CECT 7118 / CCUG 51940 / KCTC 22103 / MED217)</name>
    <name type="common">Flavobacterium sp. (strain MED217)</name>
    <dbReference type="NCBI Taxonomy" id="398720"/>
    <lineage>
        <taxon>Bacteria</taxon>
        <taxon>Pseudomonadati</taxon>
        <taxon>Bacteroidota</taxon>
        <taxon>Flavobacteriia</taxon>
        <taxon>Flavobacteriales</taxon>
        <taxon>Flavobacteriaceae</taxon>
        <taxon>Leeuwenhoekiella</taxon>
    </lineage>
</organism>
<dbReference type="Proteomes" id="UP000001601">
    <property type="component" value="Unassembled WGS sequence"/>
</dbReference>
<evidence type="ECO:0000313" key="3">
    <source>
        <dbReference type="Proteomes" id="UP000001601"/>
    </source>
</evidence>
<reference evidence="2 3" key="1">
    <citation type="journal article" date="2007" name="Nature">
        <title>Light stimulates growth of proteorhodopsin-containing marine Flavobacteria.</title>
        <authorList>
            <person name="Gomez-Consarnau L."/>
            <person name="Gonzalez J.M."/>
            <person name="Coll-Llado M."/>
            <person name="Gourdon P."/>
            <person name="Pascher T."/>
            <person name="Neutze R."/>
            <person name="Pedros-Alio C."/>
            <person name="Pinhassi J."/>
        </authorList>
    </citation>
    <scope>NUCLEOTIDE SEQUENCE [LARGE SCALE GENOMIC DNA]</scope>
    <source>
        <strain evidence="2 3">MED217</strain>
    </source>
</reference>
<sequence length="44" mass="5087">MKDCCKDGCHQKAEKSIIKKWFNYLIYVILLIINGGALVLQLFD</sequence>
<name>A3XKB4_LEEBM</name>
<evidence type="ECO:0000313" key="2">
    <source>
        <dbReference type="EMBL" id="EAQ50006.1"/>
    </source>
</evidence>
<dbReference type="HOGENOM" id="CLU_3200858_0_0_10"/>
<accession>A3XKB4</accession>
<protein>
    <submittedName>
        <fullName evidence="2">Uncharacterized protein</fullName>
    </submittedName>
</protein>
<keyword evidence="1" id="KW-0812">Transmembrane</keyword>
<keyword evidence="3" id="KW-1185">Reference proteome</keyword>
<dbReference type="AlphaFoldDB" id="A3XKB4"/>